<evidence type="ECO:0000313" key="10">
    <source>
        <dbReference type="RefSeq" id="XP_006026855.1"/>
    </source>
</evidence>
<dbReference type="SMART" id="SM00589">
    <property type="entry name" value="PRY"/>
    <property type="match status" value="1"/>
</dbReference>
<evidence type="ECO:0000256" key="1">
    <source>
        <dbReference type="ARBA" id="ARBA00022723"/>
    </source>
</evidence>
<evidence type="ECO:0000256" key="4">
    <source>
        <dbReference type="PROSITE-ProRule" id="PRU00024"/>
    </source>
</evidence>
<dbReference type="InterPro" id="IPR003879">
    <property type="entry name" value="Butyrophylin_SPRY"/>
</dbReference>
<evidence type="ECO:0000259" key="8">
    <source>
        <dbReference type="PROSITE" id="PS50188"/>
    </source>
</evidence>
<dbReference type="PROSITE" id="PS50188">
    <property type="entry name" value="B302_SPRY"/>
    <property type="match status" value="1"/>
</dbReference>
<dbReference type="InterPro" id="IPR001841">
    <property type="entry name" value="Znf_RING"/>
</dbReference>
<dbReference type="GO" id="GO:0008270">
    <property type="term" value="F:zinc ion binding"/>
    <property type="evidence" value="ECO:0007669"/>
    <property type="project" value="UniProtKB-KW"/>
</dbReference>
<dbReference type="InParanoid" id="A0A1U7S9Y5"/>
<dbReference type="GeneID" id="102384779"/>
<evidence type="ECO:0000259" key="7">
    <source>
        <dbReference type="PROSITE" id="PS50119"/>
    </source>
</evidence>
<evidence type="ECO:0000259" key="6">
    <source>
        <dbReference type="PROSITE" id="PS50089"/>
    </source>
</evidence>
<dbReference type="PRINTS" id="PR01407">
    <property type="entry name" value="BUTYPHLNCDUF"/>
</dbReference>
<keyword evidence="9" id="KW-1185">Reference proteome</keyword>
<feature type="coiled-coil region" evidence="5">
    <location>
        <begin position="125"/>
        <end position="156"/>
    </location>
</feature>
<sequence length="483" mass="53759">MASLEDLLAELTCPVCLELLAEPVLLECGHHFCRDCITQYWAPLTDGPFSCPQCRAVYLEPRLASSQALSNLVSKAQGCQQVPVGEVKDQSCKEHREPISLFCLSHESPICHVCVGTPGHAGHSFSSLQDAMRSYKEQLEKQLEALGSKVHELQEQERLQVAEIAHLWASRTTLQHRISSELADLRQFLAQREATLLRELQEAAEAVHWEMEAALGSVRERLQAAWEAQHDVQARLGELEPSVFLQGIRRVLDMRVCHPPHFSQPRDMLCTLNPAPSLISPLAIGQPDPYLSTLPCPTQLRGHGKENTPASVTLDPHTAHPALVLSDDLTSVQLGAQRRLLPDNPERFRVYCLVLGQPALTGGRHYWEVEVGNKADWALGVACESLARKGQLASLAREAYWVLRRNDRGQYLAMASCPQPLTVEAPPRTVGVYVDYERGCVSFYNTVGMEHLYTLSGAFNEPLRPIFYPGCDSVPLRLLHPTL</sequence>
<dbReference type="CDD" id="cd13733">
    <property type="entry name" value="SPRY_PRY_C-I_1"/>
    <property type="match status" value="1"/>
</dbReference>
<keyword evidence="2 4" id="KW-0863">Zinc-finger</keyword>
<dbReference type="SMART" id="SM00449">
    <property type="entry name" value="SPRY"/>
    <property type="match status" value="1"/>
</dbReference>
<keyword evidence="1" id="KW-0479">Metal-binding</keyword>
<organism evidence="9 10">
    <name type="scientific">Alligator sinensis</name>
    <name type="common">Chinese alligator</name>
    <dbReference type="NCBI Taxonomy" id="38654"/>
    <lineage>
        <taxon>Eukaryota</taxon>
        <taxon>Metazoa</taxon>
        <taxon>Chordata</taxon>
        <taxon>Craniata</taxon>
        <taxon>Vertebrata</taxon>
        <taxon>Euteleostomi</taxon>
        <taxon>Archelosauria</taxon>
        <taxon>Archosauria</taxon>
        <taxon>Crocodylia</taxon>
        <taxon>Alligatoridae</taxon>
        <taxon>Alligatorinae</taxon>
        <taxon>Alligator</taxon>
    </lineage>
</organism>
<dbReference type="InterPro" id="IPR017907">
    <property type="entry name" value="Znf_RING_CS"/>
</dbReference>
<dbReference type="InterPro" id="IPR003877">
    <property type="entry name" value="SPRY_dom"/>
</dbReference>
<dbReference type="InterPro" id="IPR013320">
    <property type="entry name" value="ConA-like_dom_sf"/>
</dbReference>
<accession>A0A1U7S9Y5</accession>
<protein>
    <submittedName>
        <fullName evidence="10">E3 ubiquitin-protein ligase TRIM39-like</fullName>
    </submittedName>
</protein>
<dbReference type="InterPro" id="IPR013083">
    <property type="entry name" value="Znf_RING/FYVE/PHD"/>
</dbReference>
<dbReference type="PROSITE" id="PS00518">
    <property type="entry name" value="ZF_RING_1"/>
    <property type="match status" value="1"/>
</dbReference>
<dbReference type="SUPFAM" id="SSF57845">
    <property type="entry name" value="B-box zinc-binding domain"/>
    <property type="match status" value="1"/>
</dbReference>
<dbReference type="SMART" id="SM00336">
    <property type="entry name" value="BBOX"/>
    <property type="match status" value="1"/>
</dbReference>
<feature type="domain" description="RING-type" evidence="6">
    <location>
        <begin position="13"/>
        <end position="55"/>
    </location>
</feature>
<name>A0A1U7S9Y5_ALLSI</name>
<evidence type="ECO:0000256" key="2">
    <source>
        <dbReference type="ARBA" id="ARBA00022771"/>
    </source>
</evidence>
<dbReference type="Pfam" id="PF00622">
    <property type="entry name" value="SPRY"/>
    <property type="match status" value="1"/>
</dbReference>
<dbReference type="PANTHER" id="PTHR24103">
    <property type="entry name" value="E3 UBIQUITIN-PROTEIN LIGASE TRIM"/>
    <property type="match status" value="1"/>
</dbReference>
<dbReference type="Proteomes" id="UP000189705">
    <property type="component" value="Unplaced"/>
</dbReference>
<evidence type="ECO:0000313" key="9">
    <source>
        <dbReference type="Proteomes" id="UP000189705"/>
    </source>
</evidence>
<feature type="domain" description="B box-type" evidence="7">
    <location>
        <begin position="87"/>
        <end position="128"/>
    </location>
</feature>
<dbReference type="InterPro" id="IPR006574">
    <property type="entry name" value="PRY"/>
</dbReference>
<evidence type="ECO:0000256" key="5">
    <source>
        <dbReference type="SAM" id="Coils"/>
    </source>
</evidence>
<dbReference type="Gene3D" id="2.60.120.920">
    <property type="match status" value="1"/>
</dbReference>
<dbReference type="FunFam" id="2.60.120.920:FF:000004">
    <property type="entry name" value="Butyrophilin subfamily 1 member A1"/>
    <property type="match status" value="1"/>
</dbReference>
<dbReference type="AlphaFoldDB" id="A0A1U7S9Y5"/>
<evidence type="ECO:0000256" key="3">
    <source>
        <dbReference type="ARBA" id="ARBA00022833"/>
    </source>
</evidence>
<dbReference type="PROSITE" id="PS50089">
    <property type="entry name" value="ZF_RING_2"/>
    <property type="match status" value="1"/>
</dbReference>
<dbReference type="SMART" id="SM00184">
    <property type="entry name" value="RING"/>
    <property type="match status" value="1"/>
</dbReference>
<feature type="domain" description="B30.2/SPRY" evidence="8">
    <location>
        <begin position="292"/>
        <end position="483"/>
    </location>
</feature>
<dbReference type="PROSITE" id="PS50119">
    <property type="entry name" value="ZF_BBOX"/>
    <property type="match status" value="1"/>
</dbReference>
<dbReference type="Pfam" id="PF15227">
    <property type="entry name" value="zf-C3HC4_4"/>
    <property type="match status" value="1"/>
</dbReference>
<dbReference type="Pfam" id="PF13765">
    <property type="entry name" value="PRY"/>
    <property type="match status" value="1"/>
</dbReference>
<dbReference type="eggNOG" id="KOG2177">
    <property type="taxonomic scope" value="Eukaryota"/>
</dbReference>
<dbReference type="InterPro" id="IPR043136">
    <property type="entry name" value="B30.2/SPRY_sf"/>
</dbReference>
<dbReference type="InterPro" id="IPR000315">
    <property type="entry name" value="Znf_B-box"/>
</dbReference>
<dbReference type="SUPFAM" id="SSF57850">
    <property type="entry name" value="RING/U-box"/>
    <property type="match status" value="1"/>
</dbReference>
<dbReference type="RefSeq" id="XP_006026855.1">
    <property type="nucleotide sequence ID" value="XM_006026793.1"/>
</dbReference>
<dbReference type="InterPro" id="IPR050143">
    <property type="entry name" value="TRIM/RBCC"/>
</dbReference>
<dbReference type="Gene3D" id="3.30.40.10">
    <property type="entry name" value="Zinc/RING finger domain, C3HC4 (zinc finger)"/>
    <property type="match status" value="1"/>
</dbReference>
<gene>
    <name evidence="10" type="primary">LOC102384779</name>
</gene>
<keyword evidence="5" id="KW-0175">Coiled coil</keyword>
<dbReference type="Pfam" id="PF00643">
    <property type="entry name" value="zf-B_box"/>
    <property type="match status" value="1"/>
</dbReference>
<dbReference type="SUPFAM" id="SSF49899">
    <property type="entry name" value="Concanavalin A-like lectins/glucanases"/>
    <property type="match status" value="1"/>
</dbReference>
<reference evidence="10" key="1">
    <citation type="submission" date="2025-08" db="UniProtKB">
        <authorList>
            <consortium name="RefSeq"/>
        </authorList>
    </citation>
    <scope>IDENTIFICATION</scope>
</reference>
<dbReference type="InterPro" id="IPR001870">
    <property type="entry name" value="B30.2/SPRY"/>
</dbReference>
<keyword evidence="3" id="KW-0862">Zinc</keyword>
<dbReference type="Gene3D" id="3.30.160.60">
    <property type="entry name" value="Classic Zinc Finger"/>
    <property type="match status" value="1"/>
</dbReference>
<proteinExistence type="predicted"/>
<dbReference type="KEGG" id="asn:102384779"/>